<dbReference type="OrthoDB" id="3690786at2"/>
<comment type="caution">
    <text evidence="2">The sequence shown here is derived from an EMBL/GenBank/DDBJ whole genome shotgun (WGS) entry which is preliminary data.</text>
</comment>
<feature type="signal peptide" evidence="1">
    <location>
        <begin position="1"/>
        <end position="21"/>
    </location>
</feature>
<keyword evidence="3" id="KW-1185">Reference proteome</keyword>
<evidence type="ECO:0000256" key="1">
    <source>
        <dbReference type="SAM" id="SignalP"/>
    </source>
</evidence>
<sequence length="160" mass="16442">MPARSAIPAALDALVALCTAAAVPGGLLDGVAVIDGPPVDEPTEELVLYLGDTPDDGPAVTAQQSFATFGDGAKDEAAAIYCTAISRSGDTDVKAERDRAFGIVAAVEQLLRPGRPGADPRLGGAVQWSDVGGEETYTPVQTDKGCLVEVGFTVLFRARI</sequence>
<accession>A0A495VNI2</accession>
<dbReference type="AlphaFoldDB" id="A0A495VNI2"/>
<name>A0A495VNI2_9PSEU</name>
<feature type="chain" id="PRO_5038619918" evidence="1">
    <location>
        <begin position="22"/>
        <end position="160"/>
    </location>
</feature>
<organism evidence="2 3">
    <name type="scientific">Saccharothrix australiensis</name>
    <dbReference type="NCBI Taxonomy" id="2072"/>
    <lineage>
        <taxon>Bacteria</taxon>
        <taxon>Bacillati</taxon>
        <taxon>Actinomycetota</taxon>
        <taxon>Actinomycetes</taxon>
        <taxon>Pseudonocardiales</taxon>
        <taxon>Pseudonocardiaceae</taxon>
        <taxon>Saccharothrix</taxon>
    </lineage>
</organism>
<evidence type="ECO:0000313" key="2">
    <source>
        <dbReference type="EMBL" id="RKT49358.1"/>
    </source>
</evidence>
<proteinExistence type="predicted"/>
<dbReference type="RefSeq" id="WP_121012952.1">
    <property type="nucleotide sequence ID" value="NZ_RBXO01000002.1"/>
</dbReference>
<gene>
    <name evidence="2" type="ORF">C8E97_6737</name>
</gene>
<evidence type="ECO:0000313" key="3">
    <source>
        <dbReference type="Proteomes" id="UP000282084"/>
    </source>
</evidence>
<dbReference type="Proteomes" id="UP000282084">
    <property type="component" value="Unassembled WGS sequence"/>
</dbReference>
<protein>
    <submittedName>
        <fullName evidence="2">Uncharacterized protein</fullName>
    </submittedName>
</protein>
<reference evidence="2 3" key="1">
    <citation type="submission" date="2018-10" db="EMBL/GenBank/DDBJ databases">
        <title>Sequencing the genomes of 1000 actinobacteria strains.</title>
        <authorList>
            <person name="Klenk H.-P."/>
        </authorList>
    </citation>
    <scope>NUCLEOTIDE SEQUENCE [LARGE SCALE GENOMIC DNA]</scope>
    <source>
        <strain evidence="2 3">DSM 43800</strain>
    </source>
</reference>
<keyword evidence="1" id="KW-0732">Signal</keyword>
<dbReference type="EMBL" id="RBXO01000002">
    <property type="protein sequence ID" value="RKT49358.1"/>
    <property type="molecule type" value="Genomic_DNA"/>
</dbReference>